<organism evidence="6 7">
    <name type="scientific">Pseudoduganella buxea</name>
    <dbReference type="NCBI Taxonomy" id="1949069"/>
    <lineage>
        <taxon>Bacteria</taxon>
        <taxon>Pseudomonadati</taxon>
        <taxon>Pseudomonadota</taxon>
        <taxon>Betaproteobacteria</taxon>
        <taxon>Burkholderiales</taxon>
        <taxon>Oxalobacteraceae</taxon>
        <taxon>Telluria group</taxon>
        <taxon>Pseudoduganella</taxon>
    </lineage>
</organism>
<comment type="caution">
    <text evidence="6">The sequence shown here is derived from an EMBL/GenBank/DDBJ whole genome shotgun (WGS) entry which is preliminary data.</text>
</comment>
<evidence type="ECO:0000256" key="3">
    <source>
        <dbReference type="ARBA" id="ARBA00023194"/>
    </source>
</evidence>
<dbReference type="InterPro" id="IPR003819">
    <property type="entry name" value="TauD/TfdA-like"/>
</dbReference>
<evidence type="ECO:0000313" key="6">
    <source>
        <dbReference type="EMBL" id="MTV52805.1"/>
    </source>
</evidence>
<evidence type="ECO:0000256" key="4">
    <source>
        <dbReference type="SAM" id="MobiDB-lite"/>
    </source>
</evidence>
<dbReference type="Gene3D" id="3.60.130.10">
    <property type="entry name" value="Clavaminate synthase-like"/>
    <property type="match status" value="1"/>
</dbReference>
<dbReference type="Pfam" id="PF02668">
    <property type="entry name" value="TauD"/>
    <property type="match status" value="1"/>
</dbReference>
<feature type="compositionally biased region" description="Basic and acidic residues" evidence="4">
    <location>
        <begin position="18"/>
        <end position="27"/>
    </location>
</feature>
<gene>
    <name evidence="6" type="ORF">GM672_08695</name>
</gene>
<reference evidence="6 7" key="1">
    <citation type="submission" date="2019-11" db="EMBL/GenBank/DDBJ databases">
        <title>Type strains purchased from KCTC, JCM and DSMZ.</title>
        <authorList>
            <person name="Lu H."/>
        </authorList>
    </citation>
    <scope>NUCLEOTIDE SEQUENCE [LARGE SCALE GENOMIC DNA]</scope>
    <source>
        <strain evidence="6 7">KCTC 52429</strain>
    </source>
</reference>
<protein>
    <recommendedName>
        <fullName evidence="5">TauD/TfdA-like domain-containing protein</fullName>
    </recommendedName>
</protein>
<evidence type="ECO:0000256" key="2">
    <source>
        <dbReference type="ARBA" id="ARBA00023002"/>
    </source>
</evidence>
<dbReference type="PANTHER" id="PTHR10696:SF56">
    <property type="entry name" value="TAUD_TFDA-LIKE DOMAIN-CONTAINING PROTEIN"/>
    <property type="match status" value="1"/>
</dbReference>
<dbReference type="InterPro" id="IPR042098">
    <property type="entry name" value="TauD-like_sf"/>
</dbReference>
<dbReference type="GO" id="GO:0016706">
    <property type="term" value="F:2-oxoglutarate-dependent dioxygenase activity"/>
    <property type="evidence" value="ECO:0007669"/>
    <property type="project" value="UniProtKB-ARBA"/>
</dbReference>
<dbReference type="InterPro" id="IPR050411">
    <property type="entry name" value="AlphaKG_dependent_hydroxylases"/>
</dbReference>
<dbReference type="Proteomes" id="UP000430634">
    <property type="component" value="Unassembled WGS sequence"/>
</dbReference>
<evidence type="ECO:0000259" key="5">
    <source>
        <dbReference type="Pfam" id="PF02668"/>
    </source>
</evidence>
<feature type="region of interest" description="Disordered" evidence="4">
    <location>
        <begin position="1"/>
        <end position="80"/>
    </location>
</feature>
<keyword evidence="2" id="KW-0560">Oxidoreductase</keyword>
<keyword evidence="3" id="KW-0045">Antibiotic biosynthesis</keyword>
<dbReference type="OrthoDB" id="9769888at2"/>
<dbReference type="PANTHER" id="PTHR10696">
    <property type="entry name" value="GAMMA-BUTYROBETAINE HYDROXYLASE-RELATED"/>
    <property type="match status" value="1"/>
</dbReference>
<dbReference type="EMBL" id="WNKZ01000017">
    <property type="protein sequence ID" value="MTV52805.1"/>
    <property type="molecule type" value="Genomic_DNA"/>
</dbReference>
<name>A0A6I3SVU2_9BURK</name>
<dbReference type="AlphaFoldDB" id="A0A6I3SVU2"/>
<feature type="domain" description="TauD/TfdA-like" evidence="5">
    <location>
        <begin position="166"/>
        <end position="441"/>
    </location>
</feature>
<evidence type="ECO:0000313" key="7">
    <source>
        <dbReference type="Proteomes" id="UP000430634"/>
    </source>
</evidence>
<accession>A0A6I3SVU2</accession>
<sequence length="446" mass="49295">MDGRPGRDRCRRLHHDHRPQEEPDHHGARPQRVAGAGRGLVPQRGRCRRHRAAGRRTGNAVGLRADGPRRRPGQAAARTGTPWRALALRRRTRQHLCIRGRCAGPAGQPVHRHGPAAPPGRGAPCARQGWCHRHSSTLIYFFLENHVQTAAHSSQAGLVVQAEAGDALASIDKAQLANWLGRHGYIVLRGFACDVQGFSDLVRAHSSRISLDPARQFHDKDGKVLAQKVDAGMDAIGLHCENGNSPLWPDLCWFFCTQAPAVGSQTTVCDGAAVYRDLSPQMRAALSQDIVYTRSVGVELWKNYVRHASDDGQEAADTRTCFQRLLGLVDASGTTQVELNEDDSVTYSFRTPPVLHRSPFSPGVPAFANSIFGPSFNYERPRITFADGTPLSDAMRAALDDVCQRHTVDVGWQDNDIVVIDNARVMHGRRRIEDTRRTIYNALSYY</sequence>
<evidence type="ECO:0000256" key="1">
    <source>
        <dbReference type="ARBA" id="ARBA00001954"/>
    </source>
</evidence>
<dbReference type="GO" id="GO:0017000">
    <property type="term" value="P:antibiotic biosynthetic process"/>
    <property type="evidence" value="ECO:0007669"/>
    <property type="project" value="UniProtKB-KW"/>
</dbReference>
<proteinExistence type="predicted"/>
<comment type="cofactor">
    <cofactor evidence="1">
        <name>Fe(2+)</name>
        <dbReference type="ChEBI" id="CHEBI:29033"/>
    </cofactor>
</comment>
<feature type="compositionally biased region" description="Basic residues" evidence="4">
    <location>
        <begin position="45"/>
        <end position="54"/>
    </location>
</feature>
<dbReference type="SUPFAM" id="SSF51197">
    <property type="entry name" value="Clavaminate synthase-like"/>
    <property type="match status" value="1"/>
</dbReference>